<evidence type="ECO:0000259" key="1">
    <source>
        <dbReference type="Pfam" id="PF25520"/>
    </source>
</evidence>
<evidence type="ECO:0000313" key="3">
    <source>
        <dbReference type="Proteomes" id="UP001474421"/>
    </source>
</evidence>
<sequence>MRREREGEPDGKFKRGFGKLRAQDSDTLCVGRFIRGLVAQICQSGLIQGYEDKVRDPAVQSLLQPGECERNPAEAFKRCILLPLLGTKSPQQSYFVLVDSVDEGCNIAEGDQTSTTLSGTIAELLATHYEFFPPWLLLLCSARKQNKAVTKLFTGFRKISLDDLRKAYIVKDVQQYILHRLDQEEALRQHLTKETAEMLNQLHIKSSGCFLYLERVLDGVPKKDILMLCGYYWKIVLIQIMQISLDAQRCVLLQRMGTRQ</sequence>
<feature type="domain" description="TANC1/2-like AAA+ ATPase lid" evidence="1">
    <location>
        <begin position="162"/>
        <end position="227"/>
    </location>
</feature>
<proteinExistence type="predicted"/>
<dbReference type="Proteomes" id="UP001474421">
    <property type="component" value="Unassembled WGS sequence"/>
</dbReference>
<accession>A0AAW1BB05</accession>
<dbReference type="EMBL" id="JAOTOJ010000007">
    <property type="protein sequence ID" value="KAK9398886.1"/>
    <property type="molecule type" value="Genomic_DNA"/>
</dbReference>
<dbReference type="AlphaFoldDB" id="A0AAW1BB05"/>
<name>A0AAW1BB05_CROAD</name>
<organism evidence="2 3">
    <name type="scientific">Crotalus adamanteus</name>
    <name type="common">Eastern diamondback rattlesnake</name>
    <dbReference type="NCBI Taxonomy" id="8729"/>
    <lineage>
        <taxon>Eukaryota</taxon>
        <taxon>Metazoa</taxon>
        <taxon>Chordata</taxon>
        <taxon>Craniata</taxon>
        <taxon>Vertebrata</taxon>
        <taxon>Euteleostomi</taxon>
        <taxon>Lepidosauria</taxon>
        <taxon>Squamata</taxon>
        <taxon>Bifurcata</taxon>
        <taxon>Unidentata</taxon>
        <taxon>Episquamata</taxon>
        <taxon>Toxicofera</taxon>
        <taxon>Serpentes</taxon>
        <taxon>Colubroidea</taxon>
        <taxon>Viperidae</taxon>
        <taxon>Crotalinae</taxon>
        <taxon>Crotalus</taxon>
    </lineage>
</organism>
<keyword evidence="3" id="KW-1185">Reference proteome</keyword>
<evidence type="ECO:0000313" key="2">
    <source>
        <dbReference type="EMBL" id="KAK9398886.1"/>
    </source>
</evidence>
<protein>
    <submittedName>
        <fullName evidence="2">Ankyrin repeat domain-containing protein 50</fullName>
    </submittedName>
</protein>
<comment type="caution">
    <text evidence="2">The sequence shown here is derived from an EMBL/GenBank/DDBJ whole genome shotgun (WGS) entry which is preliminary data.</text>
</comment>
<gene>
    <name evidence="2" type="ORF">NXF25_013855</name>
</gene>
<reference evidence="2 3" key="1">
    <citation type="journal article" date="2024" name="Proc. Natl. Acad. Sci. U.S.A.">
        <title>The genetic regulatory architecture and epigenomic basis for age-related changes in rattlesnake venom.</title>
        <authorList>
            <person name="Hogan M.P."/>
            <person name="Holding M.L."/>
            <person name="Nystrom G.S."/>
            <person name="Colston T.J."/>
            <person name="Bartlett D.A."/>
            <person name="Mason A.J."/>
            <person name="Ellsworth S.A."/>
            <person name="Rautsaw R.M."/>
            <person name="Lawrence K.C."/>
            <person name="Strickland J.L."/>
            <person name="He B."/>
            <person name="Fraser P."/>
            <person name="Margres M.J."/>
            <person name="Gilbert D.M."/>
            <person name="Gibbs H.L."/>
            <person name="Parkinson C.L."/>
            <person name="Rokyta D.R."/>
        </authorList>
    </citation>
    <scope>NUCLEOTIDE SEQUENCE [LARGE SCALE GENOMIC DNA]</scope>
    <source>
        <strain evidence="2">DRR0105</strain>
    </source>
</reference>
<dbReference type="Pfam" id="PF25520">
    <property type="entry name" value="AAA_lid_TANC1"/>
    <property type="match status" value="1"/>
</dbReference>
<dbReference type="InterPro" id="IPR058018">
    <property type="entry name" value="AAA_lid_TANC1/2"/>
</dbReference>